<dbReference type="InterPro" id="IPR002931">
    <property type="entry name" value="Transglutaminase-like"/>
</dbReference>
<dbReference type="SMART" id="SM00460">
    <property type="entry name" value="TGc"/>
    <property type="match status" value="1"/>
</dbReference>
<dbReference type="SUPFAM" id="SSF54001">
    <property type="entry name" value="Cysteine proteinases"/>
    <property type="match status" value="1"/>
</dbReference>
<dbReference type="EMBL" id="AP023367">
    <property type="protein sequence ID" value="BCJ93134.1"/>
    <property type="molecule type" value="Genomic_DNA"/>
</dbReference>
<dbReference type="InterPro" id="IPR038765">
    <property type="entry name" value="Papain-like_cys_pep_sf"/>
</dbReference>
<dbReference type="AlphaFoldDB" id="A0A6S6QR97"/>
<dbReference type="RefSeq" id="WP_184095801.1">
    <property type="nucleotide sequence ID" value="NZ_AP023367.1"/>
</dbReference>
<gene>
    <name evidence="1" type="ORF">acsn021_07030</name>
</gene>
<dbReference type="InterPro" id="IPR021878">
    <property type="entry name" value="TgpA_N"/>
</dbReference>
<keyword evidence="2" id="KW-1185">Reference proteome</keyword>
<dbReference type="Pfam" id="PF11992">
    <property type="entry name" value="TgpA_N"/>
    <property type="match status" value="1"/>
</dbReference>
<dbReference type="Proteomes" id="UP000515561">
    <property type="component" value="Chromosome"/>
</dbReference>
<evidence type="ECO:0000313" key="1">
    <source>
        <dbReference type="EMBL" id="BCJ93134.1"/>
    </source>
</evidence>
<accession>A0A6S6QR97</accession>
<dbReference type="KEGG" id="acel:acsn021_07030"/>
<organism evidence="1 2">
    <name type="scientific">Anaerocolumna cellulosilytica</name>
    <dbReference type="NCBI Taxonomy" id="433286"/>
    <lineage>
        <taxon>Bacteria</taxon>
        <taxon>Bacillati</taxon>
        <taxon>Bacillota</taxon>
        <taxon>Clostridia</taxon>
        <taxon>Lachnospirales</taxon>
        <taxon>Lachnospiraceae</taxon>
        <taxon>Anaerocolumna</taxon>
    </lineage>
</organism>
<dbReference type="PANTHER" id="PTHR42736:SF1">
    <property type="entry name" value="PROTEIN-GLUTAMINE GAMMA-GLUTAMYLTRANSFERASE"/>
    <property type="match status" value="1"/>
</dbReference>
<sequence length="883" mass="100070">MFGNQKYQENGLNILEKTLIQKQGKVSISPILILLQLLLSLLGIYGCVYSFLSGFNISVTIWLIPGLILSVLYFNIIYRYKRAMKYTIWITFLIYLFALNLNWEKFQNGFWHIENYVIDGLNRYYDLNLLKYLVDNTYAKEEAVTIFMLFITVLLAIIITGVILGKGTKALFIITSLPLVAISFVVGAIPDAGPLGAYLVCIISIAGMRLTIKENRKKSNKSMSLETQDTNREKHIRYLISLKTGGFIAAVVMFLMLVIPVIFTQKTYEQKVDVTSIKEKLQKEMWEFNLSEAINELDLPTIKGIELFGNVASGGLSGGKLGRIGEVRFNNETALRIQTATLGATMYLKGFVGSTYTGDAWEGLTKAQLSEYEALAEQWEGRDFSIGNQSSYYMSLLEKLEPRAFYNLSFYNGTMDITSVNTNRSYVYAPYQSVFPDSMDIANSEYVTSGKKLNEYTFQYYGSYTDIYNFDKREAELISNIYYGSAEALSGETEQTIAKLKEYNQMEQAYSEYVRKTYTSLPENSLKELERYFSEYSLAGSEDYAEENRLVQIIETVRQMVNNGTVYSLSPGVLPKGEDFIEYFLFENKSGYCAHFASAATMLFRMFGVPARYVEGYVVKTEDIAKGSVIGKEKITAYIRGERTKITTDLKNIKITDANAHSWVEIYLEGFGWIPVEMTPGFNIGSGAANIPLVLEEETIPTVTPKPSPSASPSQKPTEDNEKKEDTSKEEGKKENLAEDNKIKSSVQILLNIIGIAAIALVILLIREKILSRKHSKLLDKADSSVKALLIYQEFVKVLDFLKVEEEIEGEQAGKKLVTCLPDIKLEEYMHYMNIVKKAKFSNNLITEEEASEAENFYKKVLNTIYMRANPVVKIYLRYIKVL</sequence>
<dbReference type="Gene3D" id="3.10.620.30">
    <property type="match status" value="1"/>
</dbReference>
<proteinExistence type="predicted"/>
<dbReference type="Pfam" id="PF01841">
    <property type="entry name" value="Transglut_core"/>
    <property type="match status" value="1"/>
</dbReference>
<evidence type="ECO:0000313" key="2">
    <source>
        <dbReference type="Proteomes" id="UP000515561"/>
    </source>
</evidence>
<dbReference type="InterPro" id="IPR052901">
    <property type="entry name" value="Bact_TGase-like"/>
</dbReference>
<reference evidence="1 2" key="1">
    <citation type="journal article" date="2016" name="Int. J. Syst. Evol. Microbiol.">
        <title>Descriptions of Anaerotaenia torta gen. nov., sp. nov. and Anaerocolumna cellulosilytica gen. nov., sp. nov. isolated from a methanogenic reactor of cattle waste.</title>
        <authorList>
            <person name="Uek A."/>
            <person name="Ohtaki Y."/>
            <person name="Kaku N."/>
            <person name="Ueki K."/>
        </authorList>
    </citation>
    <scope>NUCLEOTIDE SEQUENCE [LARGE SCALE GENOMIC DNA]</scope>
    <source>
        <strain evidence="1 2">SN021</strain>
    </source>
</reference>
<dbReference type="PANTHER" id="PTHR42736">
    <property type="entry name" value="PROTEIN-GLUTAMINE GAMMA-GLUTAMYLTRANSFERASE"/>
    <property type="match status" value="1"/>
</dbReference>
<protein>
    <submittedName>
        <fullName evidence="1">Uncharacterized protein</fullName>
    </submittedName>
</protein>
<name>A0A6S6QR97_9FIRM</name>